<feature type="signal peptide" evidence="1">
    <location>
        <begin position="1"/>
        <end position="19"/>
    </location>
</feature>
<dbReference type="EMBL" id="MU864962">
    <property type="protein sequence ID" value="KAK4463265.1"/>
    <property type="molecule type" value="Genomic_DNA"/>
</dbReference>
<dbReference type="InterPro" id="IPR002182">
    <property type="entry name" value="NB-ARC"/>
</dbReference>
<evidence type="ECO:0000313" key="5">
    <source>
        <dbReference type="EMBL" id="KAK4463265.1"/>
    </source>
</evidence>
<name>A0AAV9HT21_9PEZI</name>
<gene>
    <name evidence="5" type="ORF">QBC42DRAFT_266302</name>
</gene>
<accession>A0AAV9HT21</accession>
<keyword evidence="5" id="KW-0378">Hydrolase</keyword>
<keyword evidence="6" id="KW-1185">Reference proteome</keyword>
<proteinExistence type="predicted"/>
<dbReference type="Gene3D" id="3.40.50.300">
    <property type="entry name" value="P-loop containing nucleotide triphosphate hydrolases"/>
    <property type="match status" value="1"/>
</dbReference>
<dbReference type="PANTHER" id="PTHR46082">
    <property type="entry name" value="ATP/GTP-BINDING PROTEIN-RELATED"/>
    <property type="match status" value="1"/>
</dbReference>
<feature type="domain" description="NACHT-NTPase and P-loop NTPases N-terminal" evidence="3">
    <location>
        <begin position="11"/>
        <end position="135"/>
    </location>
</feature>
<evidence type="ECO:0000256" key="1">
    <source>
        <dbReference type="SAM" id="SignalP"/>
    </source>
</evidence>
<comment type="caution">
    <text evidence="5">The sequence shown here is derived from an EMBL/GenBank/DDBJ whole genome shotgun (WGS) entry which is preliminary data.</text>
</comment>
<dbReference type="InterPro" id="IPR056681">
    <property type="entry name" value="DUF7779"/>
</dbReference>
<reference evidence="5" key="2">
    <citation type="submission" date="2023-06" db="EMBL/GenBank/DDBJ databases">
        <authorList>
            <consortium name="Lawrence Berkeley National Laboratory"/>
            <person name="Mondo S.J."/>
            <person name="Hensen N."/>
            <person name="Bonometti L."/>
            <person name="Westerberg I."/>
            <person name="Brannstrom I.O."/>
            <person name="Guillou S."/>
            <person name="Cros-Aarteil S."/>
            <person name="Calhoun S."/>
            <person name="Haridas S."/>
            <person name="Kuo A."/>
            <person name="Pangilinan J."/>
            <person name="Riley R."/>
            <person name="Labutti K."/>
            <person name="Andreopoulos B."/>
            <person name="Lipzen A."/>
            <person name="Chen C."/>
            <person name="Yanf M."/>
            <person name="Daum C."/>
            <person name="Ng V."/>
            <person name="Clum A."/>
            <person name="Steindorff A."/>
            <person name="Ohm R."/>
            <person name="Martin F."/>
            <person name="Silar P."/>
            <person name="Natvig D."/>
            <person name="Lalanne C."/>
            <person name="Gautier V."/>
            <person name="Ament-Velasquez S.L."/>
            <person name="Kruys A."/>
            <person name="Hutchinson M.I."/>
            <person name="Powell A.J."/>
            <person name="Barry K."/>
            <person name="Miller A.N."/>
            <person name="Grigoriev I.V."/>
            <person name="Debuchy R."/>
            <person name="Gladieux P."/>
            <person name="Thoren M.H."/>
            <person name="Johannesson H."/>
        </authorList>
    </citation>
    <scope>NUCLEOTIDE SEQUENCE</scope>
    <source>
        <strain evidence="5">PSN324</strain>
    </source>
</reference>
<dbReference type="InterPro" id="IPR027417">
    <property type="entry name" value="P-loop_NTPase"/>
</dbReference>
<dbReference type="Pfam" id="PF25000">
    <property type="entry name" value="DUF7779"/>
    <property type="match status" value="1"/>
</dbReference>
<dbReference type="Pfam" id="PF00931">
    <property type="entry name" value="NB-ARC"/>
    <property type="match status" value="1"/>
</dbReference>
<reference evidence="5" key="1">
    <citation type="journal article" date="2023" name="Mol. Phylogenet. Evol.">
        <title>Genome-scale phylogeny and comparative genomics of the fungal order Sordariales.</title>
        <authorList>
            <person name="Hensen N."/>
            <person name="Bonometti L."/>
            <person name="Westerberg I."/>
            <person name="Brannstrom I.O."/>
            <person name="Guillou S."/>
            <person name="Cros-Aarteil S."/>
            <person name="Calhoun S."/>
            <person name="Haridas S."/>
            <person name="Kuo A."/>
            <person name="Mondo S."/>
            <person name="Pangilinan J."/>
            <person name="Riley R."/>
            <person name="LaButti K."/>
            <person name="Andreopoulos B."/>
            <person name="Lipzen A."/>
            <person name="Chen C."/>
            <person name="Yan M."/>
            <person name="Daum C."/>
            <person name="Ng V."/>
            <person name="Clum A."/>
            <person name="Steindorff A."/>
            <person name="Ohm R.A."/>
            <person name="Martin F."/>
            <person name="Silar P."/>
            <person name="Natvig D.O."/>
            <person name="Lalanne C."/>
            <person name="Gautier V."/>
            <person name="Ament-Velasquez S.L."/>
            <person name="Kruys A."/>
            <person name="Hutchinson M.I."/>
            <person name="Powell A.J."/>
            <person name="Barry K."/>
            <person name="Miller A.N."/>
            <person name="Grigoriev I.V."/>
            <person name="Debuchy R."/>
            <person name="Gladieux P."/>
            <person name="Hiltunen Thoren M."/>
            <person name="Johannesson H."/>
        </authorList>
    </citation>
    <scope>NUCLEOTIDE SEQUENCE</scope>
    <source>
        <strain evidence="5">PSN324</strain>
    </source>
</reference>
<feature type="domain" description="NB-ARC" evidence="2">
    <location>
        <begin position="187"/>
        <end position="338"/>
    </location>
</feature>
<sequence length="586" mass="66064">MDPLTALSLAAAILQFVEAGSKIVKRLSEFTADLDDIPRSFRQVRTELPLIIDGLRRINEQVEAGLVESSTEAALLPVVRECLQSAIELNNLLDRIIPPATASSWERRKKAIASLSKDKKVDELARALEKYVRILTFHQVTSAPAKTSRACFWFVPFDRNPAFVGRDAVFQAVDQAFNVRTVGSQPKVSLCGLGGIGKSQIALEYCYRKRLVDNQVSVFWVNAATAPRFEESFKRIANECGLVGHNDAATDGVLRAQQWLQAQDFRWIMVIDNVDDQSGYFREKISNGKTPSQCTPRCPNGTLIFTTRTRDMAVDLAAPAAPVMVAELDEKEGLQLVRARLDGRPPVDDDVVRQLLTELEYIPLAITQALAFMSKRRKSIPQYLELYRKSDGNKSRLLSFDFADHGRQDGSLESVARTWSISFESIRENNPRTANLLCIMSFFQHQSIPLLLLQDADDGEEDGVENAWDILCDYSLLNADEDQKTFHTHRLVQLATGLWLKRDGPNEANRWATRALCSLGHHFPNTELNHQPIGDYWLRCQSLLPHVDLLLKHSFEDMPKGRQKDIDLKRARLLERSAQYFISVGA</sequence>
<dbReference type="InterPro" id="IPR053137">
    <property type="entry name" value="NLR-like"/>
</dbReference>
<evidence type="ECO:0000259" key="3">
    <source>
        <dbReference type="Pfam" id="PF17107"/>
    </source>
</evidence>
<organism evidence="5 6">
    <name type="scientific">Cladorrhinum samala</name>
    <dbReference type="NCBI Taxonomy" id="585594"/>
    <lineage>
        <taxon>Eukaryota</taxon>
        <taxon>Fungi</taxon>
        <taxon>Dikarya</taxon>
        <taxon>Ascomycota</taxon>
        <taxon>Pezizomycotina</taxon>
        <taxon>Sordariomycetes</taxon>
        <taxon>Sordariomycetidae</taxon>
        <taxon>Sordariales</taxon>
        <taxon>Podosporaceae</taxon>
        <taxon>Cladorrhinum</taxon>
    </lineage>
</organism>
<dbReference type="PANTHER" id="PTHR46082:SF6">
    <property type="entry name" value="AAA+ ATPASE DOMAIN-CONTAINING PROTEIN-RELATED"/>
    <property type="match status" value="1"/>
</dbReference>
<dbReference type="GO" id="GO:0043531">
    <property type="term" value="F:ADP binding"/>
    <property type="evidence" value="ECO:0007669"/>
    <property type="project" value="InterPro"/>
</dbReference>
<keyword evidence="1" id="KW-0732">Signal</keyword>
<dbReference type="SUPFAM" id="SSF52540">
    <property type="entry name" value="P-loop containing nucleoside triphosphate hydrolases"/>
    <property type="match status" value="1"/>
</dbReference>
<evidence type="ECO:0000313" key="6">
    <source>
        <dbReference type="Proteomes" id="UP001321749"/>
    </source>
</evidence>
<dbReference type="Pfam" id="PF17107">
    <property type="entry name" value="SesA"/>
    <property type="match status" value="1"/>
</dbReference>
<dbReference type="GO" id="GO:0016787">
    <property type="term" value="F:hydrolase activity"/>
    <property type="evidence" value="ECO:0007669"/>
    <property type="project" value="UniProtKB-KW"/>
</dbReference>
<feature type="chain" id="PRO_5043575141" evidence="1">
    <location>
        <begin position="20"/>
        <end position="586"/>
    </location>
</feature>
<feature type="domain" description="DUF7779" evidence="4">
    <location>
        <begin position="428"/>
        <end position="496"/>
    </location>
</feature>
<dbReference type="InterPro" id="IPR031352">
    <property type="entry name" value="SesA"/>
</dbReference>
<evidence type="ECO:0000259" key="2">
    <source>
        <dbReference type="Pfam" id="PF00931"/>
    </source>
</evidence>
<dbReference type="AlphaFoldDB" id="A0AAV9HT21"/>
<dbReference type="Proteomes" id="UP001321749">
    <property type="component" value="Unassembled WGS sequence"/>
</dbReference>
<evidence type="ECO:0000259" key="4">
    <source>
        <dbReference type="Pfam" id="PF25000"/>
    </source>
</evidence>
<protein>
    <submittedName>
        <fullName evidence="5">P-loop containing nucleoside triphosphate hydrolase protein</fullName>
    </submittedName>
</protein>